<dbReference type="EMBL" id="KV878915">
    <property type="protein sequence ID" value="OJJ79706.1"/>
    <property type="molecule type" value="Genomic_DNA"/>
</dbReference>
<feature type="domain" description="FAD-binding" evidence="4">
    <location>
        <begin position="2"/>
        <end position="394"/>
    </location>
</feature>
<reference evidence="6" key="1">
    <citation type="journal article" date="2017" name="Genome Biol.">
        <title>Comparative genomics reveals high biological diversity and specific adaptations in the industrially and medically important fungal genus Aspergillus.</title>
        <authorList>
            <person name="de Vries R.P."/>
            <person name="Riley R."/>
            <person name="Wiebenga A."/>
            <person name="Aguilar-Osorio G."/>
            <person name="Amillis S."/>
            <person name="Uchima C.A."/>
            <person name="Anderluh G."/>
            <person name="Asadollahi M."/>
            <person name="Askin M."/>
            <person name="Barry K."/>
            <person name="Battaglia E."/>
            <person name="Bayram O."/>
            <person name="Benocci T."/>
            <person name="Braus-Stromeyer S.A."/>
            <person name="Caldana C."/>
            <person name="Canovas D."/>
            <person name="Cerqueira G.C."/>
            <person name="Chen F."/>
            <person name="Chen W."/>
            <person name="Choi C."/>
            <person name="Clum A."/>
            <person name="Dos Santos R.A."/>
            <person name="Damasio A.R."/>
            <person name="Diallinas G."/>
            <person name="Emri T."/>
            <person name="Fekete E."/>
            <person name="Flipphi M."/>
            <person name="Freyberg S."/>
            <person name="Gallo A."/>
            <person name="Gournas C."/>
            <person name="Habgood R."/>
            <person name="Hainaut M."/>
            <person name="Harispe M.L."/>
            <person name="Henrissat B."/>
            <person name="Hilden K.S."/>
            <person name="Hope R."/>
            <person name="Hossain A."/>
            <person name="Karabika E."/>
            <person name="Karaffa L."/>
            <person name="Karanyi Z."/>
            <person name="Krasevec N."/>
            <person name="Kuo A."/>
            <person name="Kusch H."/>
            <person name="LaButti K."/>
            <person name="Lagendijk E.L."/>
            <person name="Lapidus A."/>
            <person name="Levasseur A."/>
            <person name="Lindquist E."/>
            <person name="Lipzen A."/>
            <person name="Logrieco A.F."/>
            <person name="MacCabe A."/>
            <person name="Maekelae M.R."/>
            <person name="Malavazi I."/>
            <person name="Melin P."/>
            <person name="Meyer V."/>
            <person name="Mielnichuk N."/>
            <person name="Miskei M."/>
            <person name="Molnar A.P."/>
            <person name="Mule G."/>
            <person name="Ngan C.Y."/>
            <person name="Orejas M."/>
            <person name="Orosz E."/>
            <person name="Ouedraogo J.P."/>
            <person name="Overkamp K.M."/>
            <person name="Park H.-S."/>
            <person name="Perrone G."/>
            <person name="Piumi F."/>
            <person name="Punt P.J."/>
            <person name="Ram A.F."/>
            <person name="Ramon A."/>
            <person name="Rauscher S."/>
            <person name="Record E."/>
            <person name="Riano-Pachon D.M."/>
            <person name="Robert V."/>
            <person name="Roehrig J."/>
            <person name="Ruller R."/>
            <person name="Salamov A."/>
            <person name="Salih N.S."/>
            <person name="Samson R.A."/>
            <person name="Sandor E."/>
            <person name="Sanguinetti M."/>
            <person name="Schuetze T."/>
            <person name="Sepcic K."/>
            <person name="Shelest E."/>
            <person name="Sherlock G."/>
            <person name="Sophianopoulou V."/>
            <person name="Squina F.M."/>
            <person name="Sun H."/>
            <person name="Susca A."/>
            <person name="Todd R.B."/>
            <person name="Tsang A."/>
            <person name="Unkles S.E."/>
            <person name="van de Wiele N."/>
            <person name="van Rossen-Uffink D."/>
            <person name="Oliveira J.V."/>
            <person name="Vesth T.C."/>
            <person name="Visser J."/>
            <person name="Yu J.-H."/>
            <person name="Zhou M."/>
            <person name="Andersen M.R."/>
            <person name="Archer D.B."/>
            <person name="Baker S.E."/>
            <person name="Benoit I."/>
            <person name="Brakhage A.A."/>
            <person name="Braus G.H."/>
            <person name="Fischer R."/>
            <person name="Frisvad J.C."/>
            <person name="Goldman G.H."/>
            <person name="Houbraken J."/>
            <person name="Oakley B."/>
            <person name="Pocsi I."/>
            <person name="Scazzocchio C."/>
            <person name="Seiboth B."/>
            <person name="vanKuyk P.A."/>
            <person name="Wortman J."/>
            <person name="Dyer P.S."/>
            <person name="Grigoriev I.V."/>
        </authorList>
    </citation>
    <scope>NUCLEOTIDE SEQUENCE [LARGE SCALE GENOMIC DNA]</scope>
    <source>
        <strain evidence="6">CBS 516.65</strain>
    </source>
</reference>
<evidence type="ECO:0000313" key="5">
    <source>
        <dbReference type="EMBL" id="OJJ79706.1"/>
    </source>
</evidence>
<dbReference type="PANTHER" id="PTHR43004:SF8">
    <property type="entry name" value="FAD-BINDING DOMAIN-CONTAINING PROTEIN-RELATED"/>
    <property type="match status" value="1"/>
</dbReference>
<dbReference type="PRINTS" id="PR00420">
    <property type="entry name" value="RNGMNOXGNASE"/>
</dbReference>
<gene>
    <name evidence="5" type="ORF">ASPGLDRAFT_61511</name>
</gene>
<dbReference type="PANTHER" id="PTHR43004">
    <property type="entry name" value="TRK SYSTEM POTASSIUM UPTAKE PROTEIN"/>
    <property type="match status" value="1"/>
</dbReference>
<protein>
    <recommendedName>
        <fullName evidence="4">FAD-binding domain-containing protein</fullName>
    </recommendedName>
</protein>
<dbReference type="RefSeq" id="XP_022396404.1">
    <property type="nucleotide sequence ID" value="XM_022548474.1"/>
</dbReference>
<sequence>MYPILIIGGGPTGLTTSLSLSHQSIPIPHLLLEKHPSTSIFPKVVGLNARTIEFFRSLGLQEDILGVSAPPETVSQTGWYTSLAPDGGGKGKEVFTRDAWGGGVYRGVYEGVSPIPGGYMVCPQIRLEPVLFGRARKRIPGGVRNCAEVLGVEELGDRVRVRVRYTNPRSSAGEEKGEEKEVIEEAKYVIAADGGRFVADALGIKMQGERDIANMVSAHFRAPISLYHPNLHALITWFIDPELGGSIHTGFMYHVGPYPSTPENEEWIFACALLPHEKVSGFDENAMLERLHRTLKIPGLEVDLKSISHWNINAIVAERYRSKGGRAFLVGDAAHRIPPWGALGLNTGVQDVQNLVWKLGIALNAQGTREEEKLHRWLDTYEEECKPLAHHVAEISLSDFHNVRSLQAYLDKTNPNGYELRVNIADVQKILDREFCALGFEVGWFYPSCDIDNEGARTRHGGQLTEDSEFDITTYHPSAIPGHHLPHADWVHVEVVVPESGPGEVDWAELNEVENNGAVLVRPDGIVLWRFREPDGVFDKAREEPGRFARRLLGIDGRDWMVKM</sequence>
<evidence type="ECO:0000256" key="1">
    <source>
        <dbReference type="ARBA" id="ARBA00022630"/>
    </source>
</evidence>
<dbReference type="VEuPathDB" id="FungiDB:ASPGLDRAFT_61511"/>
<evidence type="ECO:0000256" key="2">
    <source>
        <dbReference type="ARBA" id="ARBA00022827"/>
    </source>
</evidence>
<evidence type="ECO:0000313" key="6">
    <source>
        <dbReference type="Proteomes" id="UP000184300"/>
    </source>
</evidence>
<keyword evidence="6" id="KW-1185">Reference proteome</keyword>
<dbReference type="Gene3D" id="3.40.30.120">
    <property type="match status" value="1"/>
</dbReference>
<keyword evidence="2" id="KW-0274">FAD</keyword>
<dbReference type="AlphaFoldDB" id="A0A1L9V723"/>
<name>A0A1L9V723_ASPGL</name>
<keyword evidence="3" id="KW-0560">Oxidoreductase</keyword>
<evidence type="ECO:0000256" key="3">
    <source>
        <dbReference type="ARBA" id="ARBA00023002"/>
    </source>
</evidence>
<evidence type="ECO:0000259" key="4">
    <source>
        <dbReference type="Pfam" id="PF01494"/>
    </source>
</evidence>
<accession>A0A1L9V723</accession>
<dbReference type="Pfam" id="PF01494">
    <property type="entry name" value="FAD_binding_3"/>
    <property type="match status" value="1"/>
</dbReference>
<dbReference type="GO" id="GO:0071949">
    <property type="term" value="F:FAD binding"/>
    <property type="evidence" value="ECO:0007669"/>
    <property type="project" value="InterPro"/>
</dbReference>
<dbReference type="Gene3D" id="3.30.9.10">
    <property type="entry name" value="D-Amino Acid Oxidase, subunit A, domain 2"/>
    <property type="match status" value="1"/>
</dbReference>
<organism evidence="5 6">
    <name type="scientific">Aspergillus glaucus CBS 516.65</name>
    <dbReference type="NCBI Taxonomy" id="1160497"/>
    <lineage>
        <taxon>Eukaryota</taxon>
        <taxon>Fungi</taxon>
        <taxon>Dikarya</taxon>
        <taxon>Ascomycota</taxon>
        <taxon>Pezizomycotina</taxon>
        <taxon>Eurotiomycetes</taxon>
        <taxon>Eurotiomycetidae</taxon>
        <taxon>Eurotiales</taxon>
        <taxon>Aspergillaceae</taxon>
        <taxon>Aspergillus</taxon>
        <taxon>Aspergillus subgen. Aspergillus</taxon>
    </lineage>
</organism>
<dbReference type="STRING" id="1160497.A0A1L9V723"/>
<proteinExistence type="predicted"/>
<dbReference type="OrthoDB" id="2690153at2759"/>
<dbReference type="InterPro" id="IPR050641">
    <property type="entry name" value="RIFMO-like"/>
</dbReference>
<keyword evidence="1" id="KW-0285">Flavoprotein</keyword>
<dbReference type="Gene3D" id="3.50.50.60">
    <property type="entry name" value="FAD/NAD(P)-binding domain"/>
    <property type="match status" value="1"/>
</dbReference>
<dbReference type="InterPro" id="IPR036188">
    <property type="entry name" value="FAD/NAD-bd_sf"/>
</dbReference>
<dbReference type="Proteomes" id="UP000184300">
    <property type="component" value="Unassembled WGS sequence"/>
</dbReference>
<dbReference type="GO" id="GO:0016709">
    <property type="term" value="F:oxidoreductase activity, acting on paired donors, with incorporation or reduction of molecular oxygen, NAD(P)H as one donor, and incorporation of one atom of oxygen"/>
    <property type="evidence" value="ECO:0007669"/>
    <property type="project" value="UniProtKB-ARBA"/>
</dbReference>
<dbReference type="SUPFAM" id="SSF51905">
    <property type="entry name" value="FAD/NAD(P)-binding domain"/>
    <property type="match status" value="1"/>
</dbReference>
<dbReference type="GeneID" id="34464734"/>
<dbReference type="InterPro" id="IPR002938">
    <property type="entry name" value="FAD-bd"/>
</dbReference>